<dbReference type="PANTHER" id="PTHR30086">
    <property type="entry name" value="ARGININE EXPORTER PROTEIN ARGO"/>
    <property type="match status" value="1"/>
</dbReference>
<feature type="transmembrane region" description="Helical" evidence="6">
    <location>
        <begin position="178"/>
        <end position="195"/>
    </location>
</feature>
<name>K2GLZ8_9RHOB</name>
<sequence>MMPDILALAGFAFATIITPGPNNVMLMASGANFGLRRSLPHMAGVAIGFPAMIVGVGLGVMQVFAAWPVLQQVLTAASLAYLAWLALKIARASAPDNAAPTGRPLSFLQASAFQWVNPKAWAMALGAVTLYAAGNDTGAVLVIAATYLAVGCISASAWTWLGQQARHFLGAPGRLRSFNVSMAVLLVLSVLPVVLH</sequence>
<feature type="transmembrane region" description="Helical" evidence="6">
    <location>
        <begin position="40"/>
        <end position="61"/>
    </location>
</feature>
<comment type="caution">
    <text evidence="7">The sequence shown here is derived from an EMBL/GenBank/DDBJ whole genome shotgun (WGS) entry which is preliminary data.</text>
</comment>
<keyword evidence="2" id="KW-1003">Cell membrane</keyword>
<keyword evidence="5 6" id="KW-0472">Membrane</keyword>
<dbReference type="AlphaFoldDB" id="K2GLZ8"/>
<proteinExistence type="predicted"/>
<dbReference type="OrthoDB" id="9812084at2"/>
<keyword evidence="4 6" id="KW-1133">Transmembrane helix</keyword>
<evidence type="ECO:0000256" key="3">
    <source>
        <dbReference type="ARBA" id="ARBA00022692"/>
    </source>
</evidence>
<dbReference type="EMBL" id="AMGO01000047">
    <property type="protein sequence ID" value="EKE43746.1"/>
    <property type="molecule type" value="Genomic_DNA"/>
</dbReference>
<dbReference type="RefSeq" id="WP_007427232.1">
    <property type="nucleotide sequence ID" value="NZ_AMGO01000047.1"/>
</dbReference>
<comment type="subcellular location">
    <subcellularLocation>
        <location evidence="1">Cell membrane</location>
        <topology evidence="1">Multi-pass membrane protein</topology>
    </subcellularLocation>
</comment>
<evidence type="ECO:0000256" key="5">
    <source>
        <dbReference type="ARBA" id="ARBA00023136"/>
    </source>
</evidence>
<dbReference type="Pfam" id="PF01810">
    <property type="entry name" value="LysE"/>
    <property type="match status" value="1"/>
</dbReference>
<dbReference type="GO" id="GO:0005886">
    <property type="term" value="C:plasma membrane"/>
    <property type="evidence" value="ECO:0007669"/>
    <property type="project" value="UniProtKB-SubCell"/>
</dbReference>
<dbReference type="PATRIC" id="fig|1231392.3.peg.2091"/>
<evidence type="ECO:0000256" key="6">
    <source>
        <dbReference type="SAM" id="Phobius"/>
    </source>
</evidence>
<dbReference type="PANTHER" id="PTHR30086:SF20">
    <property type="entry name" value="ARGININE EXPORTER PROTEIN ARGO-RELATED"/>
    <property type="match status" value="1"/>
</dbReference>
<feature type="transmembrane region" description="Helical" evidence="6">
    <location>
        <begin position="73"/>
        <end position="92"/>
    </location>
</feature>
<evidence type="ECO:0000256" key="4">
    <source>
        <dbReference type="ARBA" id="ARBA00022989"/>
    </source>
</evidence>
<organism evidence="7 8">
    <name type="scientific">Oceaniovalibus guishaninsula JLT2003</name>
    <dbReference type="NCBI Taxonomy" id="1231392"/>
    <lineage>
        <taxon>Bacteria</taxon>
        <taxon>Pseudomonadati</taxon>
        <taxon>Pseudomonadota</taxon>
        <taxon>Alphaproteobacteria</taxon>
        <taxon>Rhodobacterales</taxon>
        <taxon>Roseobacteraceae</taxon>
        <taxon>Oceaniovalibus</taxon>
    </lineage>
</organism>
<keyword evidence="8" id="KW-1185">Reference proteome</keyword>
<dbReference type="InterPro" id="IPR001123">
    <property type="entry name" value="LeuE-type"/>
</dbReference>
<accession>K2GLZ8</accession>
<dbReference type="GO" id="GO:0015171">
    <property type="term" value="F:amino acid transmembrane transporter activity"/>
    <property type="evidence" value="ECO:0007669"/>
    <property type="project" value="TreeGrafter"/>
</dbReference>
<evidence type="ECO:0000313" key="8">
    <source>
        <dbReference type="Proteomes" id="UP000006765"/>
    </source>
</evidence>
<dbReference type="GO" id="GO:0033228">
    <property type="term" value="P:cysteine export across plasma membrane"/>
    <property type="evidence" value="ECO:0007669"/>
    <property type="project" value="TreeGrafter"/>
</dbReference>
<dbReference type="eggNOG" id="COG1280">
    <property type="taxonomic scope" value="Bacteria"/>
</dbReference>
<dbReference type="Proteomes" id="UP000006765">
    <property type="component" value="Unassembled WGS sequence"/>
</dbReference>
<evidence type="ECO:0000256" key="2">
    <source>
        <dbReference type="ARBA" id="ARBA00022475"/>
    </source>
</evidence>
<evidence type="ECO:0000313" key="7">
    <source>
        <dbReference type="EMBL" id="EKE43746.1"/>
    </source>
</evidence>
<reference evidence="7 8" key="1">
    <citation type="journal article" date="2012" name="J. Bacteriol.">
        <title>Draft Genome Sequence of Oceaniovalibus guishaninsula JLT2003T.</title>
        <authorList>
            <person name="Tang K."/>
            <person name="Liu K."/>
            <person name="Jiao N."/>
        </authorList>
    </citation>
    <scope>NUCLEOTIDE SEQUENCE [LARGE SCALE GENOMIC DNA]</scope>
    <source>
        <strain evidence="7 8">JLT2003</strain>
    </source>
</reference>
<keyword evidence="3 6" id="KW-0812">Transmembrane</keyword>
<dbReference type="STRING" id="1231392.OCGS_2080"/>
<protein>
    <submittedName>
        <fullName evidence="7">Transporter, LysE family protein</fullName>
    </submittedName>
</protein>
<feature type="transmembrane region" description="Helical" evidence="6">
    <location>
        <begin position="139"/>
        <end position="158"/>
    </location>
</feature>
<gene>
    <name evidence="7" type="ORF">OCGS_2080</name>
</gene>
<evidence type="ECO:0000256" key="1">
    <source>
        <dbReference type="ARBA" id="ARBA00004651"/>
    </source>
</evidence>